<dbReference type="CDD" id="cd00567">
    <property type="entry name" value="ACAD"/>
    <property type="match status" value="1"/>
</dbReference>
<dbReference type="InterPro" id="IPR037069">
    <property type="entry name" value="AcylCoA_DH/ox_N_sf"/>
</dbReference>
<evidence type="ECO:0000256" key="1">
    <source>
        <dbReference type="ARBA" id="ARBA00001974"/>
    </source>
</evidence>
<protein>
    <submittedName>
        <fullName evidence="8">Acyl-CoA dehydrogenase</fullName>
    </submittedName>
</protein>
<evidence type="ECO:0000256" key="5">
    <source>
        <dbReference type="ARBA" id="ARBA00023002"/>
    </source>
</evidence>
<sequence>MVVKPNYRREWKVNFELNEDEEMLKALTERFVVDHYDHDSRRAFLGEPNGFSRKNWELLGELGLIAAPFPEELGGLGLDGTGIATVFEALGRGLVVEPLAENVVLAGRLFALTAPEDLKAEWIEDLLTGARRLALAHAEAGTRDGLTWVETSARADGDNYRLTGSKPYCIAGGGADGFIVSARVAGAPGDIDGAELFFVPADAAGLKKRDWPLADGSVAADITLDDAAATRLEGGLDALAEAEQVAALARSAEALGIMARIFEETIEYLRTRDQFGVPLGSFQAIQHRMVAQYAAIERSRALLNLALVSWGTEDFARNVQGARAFIADASVTLGHEMIQFHGGMGVTDELAVGGGHKRLLVLSRWPEPAQSALDRFAGLVH</sequence>
<keyword evidence="3" id="KW-0285">Flavoprotein</keyword>
<dbReference type="InterPro" id="IPR036250">
    <property type="entry name" value="AcylCo_DH-like_C"/>
</dbReference>
<evidence type="ECO:0000256" key="4">
    <source>
        <dbReference type="ARBA" id="ARBA00022827"/>
    </source>
</evidence>
<dbReference type="PANTHER" id="PTHR43884:SF20">
    <property type="entry name" value="ACYL-COA DEHYDROGENASE FADE28"/>
    <property type="match status" value="1"/>
</dbReference>
<gene>
    <name evidence="8" type="ORF">SAMN06295987_1083</name>
</gene>
<dbReference type="GO" id="GO:0050660">
    <property type="term" value="F:flavin adenine dinucleotide binding"/>
    <property type="evidence" value="ECO:0007669"/>
    <property type="project" value="InterPro"/>
</dbReference>
<dbReference type="InterPro" id="IPR013786">
    <property type="entry name" value="AcylCoA_DH/ox_N"/>
</dbReference>
<evidence type="ECO:0000313" key="9">
    <source>
        <dbReference type="Proteomes" id="UP000190989"/>
    </source>
</evidence>
<accession>A0A1U6IK19</accession>
<dbReference type="InterPro" id="IPR009075">
    <property type="entry name" value="AcylCo_DH/oxidase_C"/>
</dbReference>
<evidence type="ECO:0000259" key="6">
    <source>
        <dbReference type="Pfam" id="PF00441"/>
    </source>
</evidence>
<dbReference type="InterPro" id="IPR009100">
    <property type="entry name" value="AcylCoA_DH/oxidase_NM_dom_sf"/>
</dbReference>
<feature type="domain" description="Acyl-CoA dehydrogenase/oxidase N-terminal" evidence="7">
    <location>
        <begin position="18"/>
        <end position="129"/>
    </location>
</feature>
<dbReference type="Gene3D" id="1.20.140.10">
    <property type="entry name" value="Butyryl-CoA Dehydrogenase, subunit A, domain 3"/>
    <property type="match status" value="1"/>
</dbReference>
<dbReference type="Pfam" id="PF02771">
    <property type="entry name" value="Acyl-CoA_dh_N"/>
    <property type="match status" value="1"/>
</dbReference>
<keyword evidence="4" id="KW-0274">FAD</keyword>
<evidence type="ECO:0000256" key="2">
    <source>
        <dbReference type="ARBA" id="ARBA00009347"/>
    </source>
</evidence>
<organism evidence="8 9">
    <name type="scientific">Novosphingobium mathurense</name>
    <dbReference type="NCBI Taxonomy" id="428990"/>
    <lineage>
        <taxon>Bacteria</taxon>
        <taxon>Pseudomonadati</taxon>
        <taxon>Pseudomonadota</taxon>
        <taxon>Alphaproteobacteria</taxon>
        <taxon>Sphingomonadales</taxon>
        <taxon>Sphingomonadaceae</taxon>
        <taxon>Novosphingobium</taxon>
    </lineage>
</organism>
<comment type="similarity">
    <text evidence="2">Belongs to the acyl-CoA dehydrogenase family.</text>
</comment>
<comment type="cofactor">
    <cofactor evidence="1">
        <name>FAD</name>
        <dbReference type="ChEBI" id="CHEBI:57692"/>
    </cofactor>
</comment>
<evidence type="ECO:0000256" key="3">
    <source>
        <dbReference type="ARBA" id="ARBA00022630"/>
    </source>
</evidence>
<feature type="domain" description="Acyl-CoA dehydrogenase/oxidase C-terminal" evidence="6">
    <location>
        <begin position="235"/>
        <end position="361"/>
    </location>
</feature>
<dbReference type="InterPro" id="IPR046373">
    <property type="entry name" value="Acyl-CoA_Oxase/DH_mid-dom_sf"/>
</dbReference>
<proteinExistence type="inferred from homology"/>
<dbReference type="EMBL" id="FVZE01000008">
    <property type="protein sequence ID" value="SLK08353.1"/>
    <property type="molecule type" value="Genomic_DNA"/>
</dbReference>
<dbReference type="STRING" id="428990.SAMN06295987_1083"/>
<dbReference type="Pfam" id="PF00441">
    <property type="entry name" value="Acyl-CoA_dh_1"/>
    <property type="match status" value="1"/>
</dbReference>
<keyword evidence="5" id="KW-0560">Oxidoreductase</keyword>
<reference evidence="9" key="1">
    <citation type="submission" date="2017-02" db="EMBL/GenBank/DDBJ databases">
        <authorList>
            <person name="Varghese N."/>
            <person name="Submissions S."/>
        </authorList>
    </citation>
    <scope>NUCLEOTIDE SEQUENCE [LARGE SCALE GENOMIC DNA]</scope>
    <source>
        <strain evidence="9">SM117</strain>
    </source>
</reference>
<dbReference type="Gene3D" id="1.10.540.10">
    <property type="entry name" value="Acyl-CoA dehydrogenase/oxidase, N-terminal domain"/>
    <property type="match status" value="1"/>
</dbReference>
<dbReference type="GO" id="GO:0003995">
    <property type="term" value="F:acyl-CoA dehydrogenase activity"/>
    <property type="evidence" value="ECO:0007669"/>
    <property type="project" value="TreeGrafter"/>
</dbReference>
<keyword evidence="9" id="KW-1185">Reference proteome</keyword>
<evidence type="ECO:0000259" key="7">
    <source>
        <dbReference type="Pfam" id="PF02771"/>
    </source>
</evidence>
<dbReference type="SUPFAM" id="SSF56645">
    <property type="entry name" value="Acyl-CoA dehydrogenase NM domain-like"/>
    <property type="match status" value="1"/>
</dbReference>
<dbReference type="SUPFAM" id="SSF47203">
    <property type="entry name" value="Acyl-CoA dehydrogenase C-terminal domain-like"/>
    <property type="match status" value="1"/>
</dbReference>
<name>A0A1U6IK19_9SPHN</name>
<dbReference type="Proteomes" id="UP000190989">
    <property type="component" value="Unassembled WGS sequence"/>
</dbReference>
<evidence type="ECO:0000313" key="8">
    <source>
        <dbReference type="EMBL" id="SLK08353.1"/>
    </source>
</evidence>
<dbReference type="AlphaFoldDB" id="A0A1U6IK19"/>
<dbReference type="PANTHER" id="PTHR43884">
    <property type="entry name" value="ACYL-COA DEHYDROGENASE"/>
    <property type="match status" value="1"/>
</dbReference>
<dbReference type="Gene3D" id="2.40.110.10">
    <property type="entry name" value="Butyryl-CoA Dehydrogenase, subunit A, domain 2"/>
    <property type="match status" value="1"/>
</dbReference>